<proteinExistence type="inferred from homology"/>
<organism evidence="7">
    <name type="scientific">Salix viminalis</name>
    <name type="common">Common osier</name>
    <name type="synonym">Basket willow</name>
    <dbReference type="NCBI Taxonomy" id="40686"/>
    <lineage>
        <taxon>Eukaryota</taxon>
        <taxon>Viridiplantae</taxon>
        <taxon>Streptophyta</taxon>
        <taxon>Embryophyta</taxon>
        <taxon>Tracheophyta</taxon>
        <taxon>Spermatophyta</taxon>
        <taxon>Magnoliopsida</taxon>
        <taxon>eudicotyledons</taxon>
        <taxon>Gunneridae</taxon>
        <taxon>Pentapetalae</taxon>
        <taxon>rosids</taxon>
        <taxon>fabids</taxon>
        <taxon>Malpighiales</taxon>
        <taxon>Salicaceae</taxon>
        <taxon>Saliceae</taxon>
        <taxon>Salix</taxon>
    </lineage>
</organism>
<dbReference type="PANTHER" id="PTHR42893:SF41">
    <property type="entry name" value="PROTEIN DETOXIFICATION"/>
    <property type="match status" value="1"/>
</dbReference>
<evidence type="ECO:0000256" key="5">
    <source>
        <dbReference type="ARBA" id="ARBA00023136"/>
    </source>
</evidence>
<evidence type="ECO:0000256" key="2">
    <source>
        <dbReference type="ARBA" id="ARBA00010199"/>
    </source>
</evidence>
<comment type="similarity">
    <text evidence="2">Belongs to the multi antimicrobial extrusion (MATE) (TC 2.A.66.1) family.</text>
</comment>
<gene>
    <name evidence="7" type="ORF">SVIM_LOCUS353587</name>
</gene>
<feature type="transmembrane region" description="Helical" evidence="6">
    <location>
        <begin position="20"/>
        <end position="41"/>
    </location>
</feature>
<sequence>MPEFLYGTERSSEKARMLLKSLVIIGAILGVLLASVGPFIAWRFPYIFTSDLKVIQEMHKVLILFFAALFVTPCTHSLEGTLLLVSSRGYGLPGCWCALGAFQWARFFLALQRLLSPEDILNSDPAVLYKPEENQTCNVLLQP</sequence>
<dbReference type="InterPro" id="IPR044644">
    <property type="entry name" value="DinF-like"/>
</dbReference>
<evidence type="ECO:0000256" key="6">
    <source>
        <dbReference type="SAM" id="Phobius"/>
    </source>
</evidence>
<keyword evidence="4 6" id="KW-1133">Transmembrane helix</keyword>
<comment type="subcellular location">
    <subcellularLocation>
        <location evidence="1">Membrane</location>
        <topology evidence="1">Multi-pass membrane protein</topology>
    </subcellularLocation>
</comment>
<dbReference type="GO" id="GO:0016020">
    <property type="term" value="C:membrane"/>
    <property type="evidence" value="ECO:0007669"/>
    <property type="project" value="UniProtKB-SubCell"/>
</dbReference>
<evidence type="ECO:0000256" key="3">
    <source>
        <dbReference type="ARBA" id="ARBA00022692"/>
    </source>
</evidence>
<protein>
    <submittedName>
        <fullName evidence="7">Uncharacterized protein</fullName>
    </submittedName>
</protein>
<accession>A0A6N2MDI7</accession>
<dbReference type="PANTHER" id="PTHR42893">
    <property type="entry name" value="PROTEIN DETOXIFICATION 44, CHLOROPLASTIC-RELATED"/>
    <property type="match status" value="1"/>
</dbReference>
<reference evidence="7" key="1">
    <citation type="submission" date="2019-03" db="EMBL/GenBank/DDBJ databases">
        <authorList>
            <person name="Mank J."/>
            <person name="Almeida P."/>
        </authorList>
    </citation>
    <scope>NUCLEOTIDE SEQUENCE</scope>
    <source>
        <strain evidence="7">78183</strain>
    </source>
</reference>
<evidence type="ECO:0000256" key="1">
    <source>
        <dbReference type="ARBA" id="ARBA00004141"/>
    </source>
</evidence>
<dbReference type="EMBL" id="CAADRP010001774">
    <property type="protein sequence ID" value="VFU51992.1"/>
    <property type="molecule type" value="Genomic_DNA"/>
</dbReference>
<dbReference type="AlphaFoldDB" id="A0A6N2MDI7"/>
<keyword evidence="3 6" id="KW-0812">Transmembrane</keyword>
<feature type="transmembrane region" description="Helical" evidence="6">
    <location>
        <begin position="61"/>
        <end position="78"/>
    </location>
</feature>
<name>A0A6N2MDI7_SALVM</name>
<evidence type="ECO:0000313" key="7">
    <source>
        <dbReference type="EMBL" id="VFU51992.1"/>
    </source>
</evidence>
<evidence type="ECO:0000256" key="4">
    <source>
        <dbReference type="ARBA" id="ARBA00022989"/>
    </source>
</evidence>
<keyword evidence="5 6" id="KW-0472">Membrane</keyword>